<dbReference type="OrthoDB" id="1756845at2"/>
<dbReference type="RefSeq" id="WP_148134880.1">
    <property type="nucleotide sequence ID" value="NZ_CP017634.1"/>
</dbReference>
<protein>
    <submittedName>
        <fullName evidence="1">Uncharacterized protein</fullName>
    </submittedName>
</protein>
<evidence type="ECO:0000313" key="1">
    <source>
        <dbReference type="EMBL" id="ATW25624.1"/>
    </source>
</evidence>
<dbReference type="KEGG" id="fwa:DCMF_13410"/>
<reference evidence="1 2" key="1">
    <citation type="submission" date="2016-10" db="EMBL/GenBank/DDBJ databases">
        <title>Complete Genome Sequence of Peptococcaceae strain DCMF.</title>
        <authorList>
            <person name="Edwards R.J."/>
            <person name="Holland S.I."/>
            <person name="Deshpande N.P."/>
            <person name="Wong Y.K."/>
            <person name="Ertan H."/>
            <person name="Manefield M."/>
            <person name="Russell T.L."/>
            <person name="Lee M.J."/>
        </authorList>
    </citation>
    <scope>NUCLEOTIDE SEQUENCE [LARGE SCALE GENOMIC DNA]</scope>
    <source>
        <strain evidence="1 2">DCMF</strain>
    </source>
</reference>
<gene>
    <name evidence="1" type="ORF">DCMF_13410</name>
</gene>
<dbReference type="AlphaFoldDB" id="A0A3G1KT96"/>
<keyword evidence="2" id="KW-1185">Reference proteome</keyword>
<accession>A0A3G1KT96</accession>
<name>A0A3G1KT96_FORW1</name>
<proteinExistence type="predicted"/>
<evidence type="ECO:0000313" key="2">
    <source>
        <dbReference type="Proteomes" id="UP000323521"/>
    </source>
</evidence>
<sequence length="133" mass="15633">MKIQNNVFKSKLHGEITERKAFILWHGNKIAIITERMNDATEIEYVIEVLWDDYFKSGCDDTIAGIDMEIKPRRFYVRNHYPSFVIQRVPPEGREDVPNILARLGLKHYDKWDIMCKNKGLCGNDDFTVEEII</sequence>
<dbReference type="EMBL" id="CP017634">
    <property type="protein sequence ID" value="ATW25624.1"/>
    <property type="molecule type" value="Genomic_DNA"/>
</dbReference>
<organism evidence="1 2">
    <name type="scientific">Formimonas warabiya</name>
    <dbReference type="NCBI Taxonomy" id="1761012"/>
    <lineage>
        <taxon>Bacteria</taxon>
        <taxon>Bacillati</taxon>
        <taxon>Bacillota</taxon>
        <taxon>Clostridia</taxon>
        <taxon>Eubacteriales</taxon>
        <taxon>Peptococcaceae</taxon>
        <taxon>Candidatus Formimonas</taxon>
    </lineage>
</organism>
<dbReference type="Proteomes" id="UP000323521">
    <property type="component" value="Chromosome"/>
</dbReference>